<gene>
    <name evidence="2" type="ORF">AFUS01_LOCUS12952</name>
</gene>
<evidence type="ECO:0000313" key="2">
    <source>
        <dbReference type="EMBL" id="CAG7723897.1"/>
    </source>
</evidence>
<organism evidence="2 3">
    <name type="scientific">Allacma fusca</name>
    <dbReference type="NCBI Taxonomy" id="39272"/>
    <lineage>
        <taxon>Eukaryota</taxon>
        <taxon>Metazoa</taxon>
        <taxon>Ecdysozoa</taxon>
        <taxon>Arthropoda</taxon>
        <taxon>Hexapoda</taxon>
        <taxon>Collembola</taxon>
        <taxon>Symphypleona</taxon>
        <taxon>Sminthuridae</taxon>
        <taxon>Allacma</taxon>
    </lineage>
</organism>
<evidence type="ECO:0000313" key="3">
    <source>
        <dbReference type="Proteomes" id="UP000708208"/>
    </source>
</evidence>
<reference evidence="2" key="1">
    <citation type="submission" date="2021-06" db="EMBL/GenBank/DDBJ databases">
        <authorList>
            <person name="Hodson N. C."/>
            <person name="Mongue J. A."/>
            <person name="Jaron S. K."/>
        </authorList>
    </citation>
    <scope>NUCLEOTIDE SEQUENCE</scope>
</reference>
<dbReference type="EMBL" id="CAJVCH010103533">
    <property type="protein sequence ID" value="CAG7723897.1"/>
    <property type="molecule type" value="Genomic_DNA"/>
</dbReference>
<protein>
    <submittedName>
        <fullName evidence="2">Uncharacterized protein</fullName>
    </submittedName>
</protein>
<accession>A0A8J2JS24</accession>
<sequence>LGTMLQLRLDDTRCRFSSPYPEQPANNFSNASGGTKLLPQNSTSSSTITS</sequence>
<evidence type="ECO:0000256" key="1">
    <source>
        <dbReference type="SAM" id="MobiDB-lite"/>
    </source>
</evidence>
<feature type="compositionally biased region" description="Polar residues" evidence="1">
    <location>
        <begin position="24"/>
        <end position="50"/>
    </location>
</feature>
<proteinExistence type="predicted"/>
<keyword evidence="3" id="KW-1185">Reference proteome</keyword>
<dbReference type="Proteomes" id="UP000708208">
    <property type="component" value="Unassembled WGS sequence"/>
</dbReference>
<feature type="region of interest" description="Disordered" evidence="1">
    <location>
        <begin position="14"/>
        <end position="50"/>
    </location>
</feature>
<name>A0A8J2JS24_9HEXA</name>
<comment type="caution">
    <text evidence="2">The sequence shown here is derived from an EMBL/GenBank/DDBJ whole genome shotgun (WGS) entry which is preliminary data.</text>
</comment>
<feature type="non-terminal residue" evidence="2">
    <location>
        <position position="1"/>
    </location>
</feature>
<dbReference type="AlphaFoldDB" id="A0A8J2JS24"/>